<dbReference type="EMBL" id="NGMM01000001">
    <property type="protein sequence ID" value="OTP19244.1"/>
    <property type="molecule type" value="Genomic_DNA"/>
</dbReference>
<dbReference type="GO" id="GO:0005524">
    <property type="term" value="F:ATP binding"/>
    <property type="evidence" value="ECO:0007669"/>
    <property type="project" value="UniProtKB-KW"/>
</dbReference>
<dbReference type="EMBL" id="CP147247">
    <property type="protein sequence ID" value="WYJ89329.1"/>
    <property type="molecule type" value="Genomic_DNA"/>
</dbReference>
<dbReference type="SUPFAM" id="SSF52540">
    <property type="entry name" value="P-loop containing nucleoside triphosphate hydrolases"/>
    <property type="match status" value="1"/>
</dbReference>
<accession>A0A242KDK2</accession>
<dbReference type="CDD" id="cd01129">
    <property type="entry name" value="PulE-GspE-like"/>
    <property type="match status" value="1"/>
</dbReference>
<proteinExistence type="inferred from homology"/>
<keyword evidence="8" id="KW-1185">Reference proteome</keyword>
<evidence type="ECO:0000313" key="6">
    <source>
        <dbReference type="EMBL" id="OTP19244.1"/>
    </source>
</evidence>
<reference evidence="6" key="1">
    <citation type="submission" date="2017-05" db="EMBL/GenBank/DDBJ databases">
        <title>The Genome Sequence of Enterococcus sp. 9E7_DIV0242.</title>
        <authorList>
            <consortium name="The Broad Institute Genomics Platform"/>
            <consortium name="The Broad Institute Genomic Center for Infectious Diseases"/>
            <person name="Earl A."/>
            <person name="Manson A."/>
            <person name="Schwartman J."/>
            <person name="Gilmore M."/>
            <person name="Abouelleil A."/>
            <person name="Cao P."/>
            <person name="Chapman S."/>
            <person name="Cusick C."/>
            <person name="Shea T."/>
            <person name="Young S."/>
            <person name="Neafsey D."/>
            <person name="Nusbaum C."/>
            <person name="Birren B."/>
        </authorList>
    </citation>
    <scope>NUCLEOTIDE SEQUENCE [LARGE SCALE GENOMIC DNA]</scope>
    <source>
        <strain evidence="6">9E7_DIV0242</strain>
    </source>
</reference>
<evidence type="ECO:0000256" key="3">
    <source>
        <dbReference type="ARBA" id="ARBA00022840"/>
    </source>
</evidence>
<dbReference type="GO" id="GO:0016887">
    <property type="term" value="F:ATP hydrolysis activity"/>
    <property type="evidence" value="ECO:0007669"/>
    <property type="project" value="TreeGrafter"/>
</dbReference>
<name>A0A242KDK2_9ENTE</name>
<dbReference type="InterPro" id="IPR001482">
    <property type="entry name" value="T2SS/T4SS_dom"/>
</dbReference>
<dbReference type="Pfam" id="PF00437">
    <property type="entry name" value="T2SSE"/>
    <property type="match status" value="1"/>
</dbReference>
<evidence type="ECO:0000313" key="8">
    <source>
        <dbReference type="Proteomes" id="UP000195141"/>
    </source>
</evidence>
<gene>
    <name evidence="7" type="ORF">A5888_001049</name>
    <name evidence="6" type="ORF">A5888_001059</name>
</gene>
<dbReference type="SMART" id="SM00382">
    <property type="entry name" value="AAA"/>
    <property type="match status" value="1"/>
</dbReference>
<dbReference type="Pfam" id="PF05157">
    <property type="entry name" value="MshEN"/>
    <property type="match status" value="1"/>
</dbReference>
<dbReference type="AlphaFoldDB" id="A0A242KDK2"/>
<dbReference type="RefSeq" id="WP_249274421.1">
    <property type="nucleotide sequence ID" value="NZ_CP147247.1"/>
</dbReference>
<sequence length="520" mass="57889">MRDEERLSGRYKYKPDKSSREKRVSVSQPLDIFKMTLDKQLLELIPRSFAKEYSVFPVKRQRNRLTVAMGNPGDYAVLNELRLITGLLIEPVKANEADIQQLIVRDYPSDINIDGLFEADMPELTGTAIHESGNDDSPIIKLVSTLLQDAIDRRASDIHFDPQEKYLAVRIRTDGEMKELKILPKNVQSAVTSRVKIISSLDITETRVPQDGRAMLKNGHKIIDLRVSVLPTIHGEKIVIRVLDRSIGIRKLEDFKFDPKMLADFRKLLKQPHGILLVTGPTGSGKSSTLYAALGELNQPNVNIITVEDPVEYQLEGINQVAVNSSIGLSFASGLRSILRQDPNIVMVGEIRDGETAEIAIRASMTGHLVLSTLHTNDSVSTVNRLVDMGVDSFLVANSLAGVLAQRLVRTICSSCKTEERITSREAAFLEEYNLHATRLAKGAGCAKCGYTGYQGRMAVQELLVVTPEMRRMITRQATNDELQEYVQKLGMKFLINDGLAKVMAGYTTIDEVLKVAVEE</sequence>
<keyword evidence="2" id="KW-0547">Nucleotide-binding</keyword>
<dbReference type="Proteomes" id="UP000195141">
    <property type="component" value="Chromosome"/>
</dbReference>
<evidence type="ECO:0000256" key="1">
    <source>
        <dbReference type="ARBA" id="ARBA00006611"/>
    </source>
</evidence>
<dbReference type="GO" id="GO:0005886">
    <property type="term" value="C:plasma membrane"/>
    <property type="evidence" value="ECO:0007669"/>
    <property type="project" value="TreeGrafter"/>
</dbReference>
<dbReference type="PANTHER" id="PTHR30258:SF3">
    <property type="entry name" value="SLL1921 PROTEIN"/>
    <property type="match status" value="1"/>
</dbReference>
<dbReference type="Gene3D" id="3.30.300.160">
    <property type="entry name" value="Type II secretion system, protein E, N-terminal domain"/>
    <property type="match status" value="1"/>
</dbReference>
<evidence type="ECO:0000313" key="7">
    <source>
        <dbReference type="EMBL" id="WYJ89329.1"/>
    </source>
</evidence>
<reference evidence="7" key="2">
    <citation type="submission" date="2017-05" db="EMBL/GenBank/DDBJ databases">
        <authorList>
            <consortium name="The Broad Institute Genomics Platform"/>
            <consortium name="The Broad Institute Genomic Center for Infectious Diseases"/>
            <person name="Earl A."/>
            <person name="Manson A."/>
            <person name="Schwartman J."/>
            <person name="Gilmore M."/>
            <person name="Abouelleil A."/>
            <person name="Cao P."/>
            <person name="Chapman S."/>
            <person name="Cusick C."/>
            <person name="Shea T."/>
            <person name="Young S."/>
            <person name="Neafsey D."/>
            <person name="Nusbaum C."/>
            <person name="Birren B."/>
        </authorList>
    </citation>
    <scope>NUCLEOTIDE SEQUENCE</scope>
    <source>
        <strain evidence="7">9E7_DIV0242</strain>
    </source>
</reference>
<organism evidence="6">
    <name type="scientific">Candidatus Enterococcus clewellii</name>
    <dbReference type="NCBI Taxonomy" id="1834193"/>
    <lineage>
        <taxon>Bacteria</taxon>
        <taxon>Bacillati</taxon>
        <taxon>Bacillota</taxon>
        <taxon>Bacilli</taxon>
        <taxon>Lactobacillales</taxon>
        <taxon>Enterococcaceae</taxon>
        <taxon>Enterococcus</taxon>
    </lineage>
</organism>
<reference evidence="7" key="3">
    <citation type="submission" date="2024-03" db="EMBL/GenBank/DDBJ databases">
        <title>The Genome Sequence of Enterococcus sp. DIV0242b.</title>
        <authorList>
            <consortium name="The Broad Institute Genomics Platform"/>
            <consortium name="The Broad Institute Microbial Omics Core"/>
            <consortium name="The Broad Institute Genomic Center for Infectious Diseases"/>
            <person name="Earl A."/>
            <person name="Manson A."/>
            <person name="Gilmore M."/>
            <person name="Schwartman J."/>
            <person name="Shea T."/>
            <person name="Abouelleil A."/>
            <person name="Cao P."/>
            <person name="Chapman S."/>
            <person name="Cusick C."/>
            <person name="Young S."/>
            <person name="Neafsey D."/>
            <person name="Nusbaum C."/>
            <person name="Birren B."/>
        </authorList>
    </citation>
    <scope>NUCLEOTIDE SEQUENCE</scope>
    <source>
        <strain evidence="7">9E7_DIV0242</strain>
    </source>
</reference>
<feature type="region of interest" description="Disordered" evidence="4">
    <location>
        <begin position="1"/>
        <end position="20"/>
    </location>
</feature>
<dbReference type="Gene3D" id="3.40.50.300">
    <property type="entry name" value="P-loop containing nucleotide triphosphate hydrolases"/>
    <property type="match status" value="1"/>
</dbReference>
<dbReference type="PANTHER" id="PTHR30258">
    <property type="entry name" value="TYPE II SECRETION SYSTEM PROTEIN GSPE-RELATED"/>
    <property type="match status" value="1"/>
</dbReference>
<feature type="domain" description="AAA+ ATPase" evidence="5">
    <location>
        <begin position="272"/>
        <end position="393"/>
    </location>
</feature>
<dbReference type="Gene3D" id="3.30.450.90">
    <property type="match status" value="1"/>
</dbReference>
<dbReference type="InterPro" id="IPR027417">
    <property type="entry name" value="P-loop_NTPase"/>
</dbReference>
<keyword evidence="3" id="KW-0067">ATP-binding</keyword>
<evidence type="ECO:0000256" key="4">
    <source>
        <dbReference type="SAM" id="MobiDB-lite"/>
    </source>
</evidence>
<dbReference type="InterPro" id="IPR003593">
    <property type="entry name" value="AAA+_ATPase"/>
</dbReference>
<evidence type="ECO:0000259" key="5">
    <source>
        <dbReference type="SMART" id="SM00382"/>
    </source>
</evidence>
<evidence type="ECO:0000256" key="2">
    <source>
        <dbReference type="ARBA" id="ARBA00022741"/>
    </source>
</evidence>
<dbReference type="InterPro" id="IPR037257">
    <property type="entry name" value="T2SS_E_N_sf"/>
</dbReference>
<dbReference type="SUPFAM" id="SSF160246">
    <property type="entry name" value="EspE N-terminal domain-like"/>
    <property type="match status" value="1"/>
</dbReference>
<dbReference type="InterPro" id="IPR007831">
    <property type="entry name" value="T2SS_GspE_N"/>
</dbReference>
<dbReference type="FunFam" id="3.40.50.300:FF:000398">
    <property type="entry name" value="Type IV pilus assembly ATPase PilB"/>
    <property type="match status" value="1"/>
</dbReference>
<protein>
    <submittedName>
        <fullName evidence="7">Type IV pilus assembly protein PilB</fullName>
    </submittedName>
</protein>
<comment type="similarity">
    <text evidence="1">Belongs to the GSP E family.</text>
</comment>